<dbReference type="Proteomes" id="UP001500731">
    <property type="component" value="Unassembled WGS sequence"/>
</dbReference>
<protein>
    <submittedName>
        <fullName evidence="1">Uncharacterized protein</fullName>
    </submittedName>
</protein>
<evidence type="ECO:0000313" key="2">
    <source>
        <dbReference type="Proteomes" id="UP001500731"/>
    </source>
</evidence>
<keyword evidence="2" id="KW-1185">Reference proteome</keyword>
<accession>A0ABP8PSS6</accession>
<gene>
    <name evidence="1" type="ORF">GCM10023171_37160</name>
</gene>
<dbReference type="SUPFAM" id="SSF52540">
    <property type="entry name" value="P-loop containing nucleoside triphosphate hydrolases"/>
    <property type="match status" value="1"/>
</dbReference>
<organism evidence="1 2">
    <name type="scientific">Microbacterium panaciterrae</name>
    <dbReference type="NCBI Taxonomy" id="985759"/>
    <lineage>
        <taxon>Bacteria</taxon>
        <taxon>Bacillati</taxon>
        <taxon>Actinomycetota</taxon>
        <taxon>Actinomycetes</taxon>
        <taxon>Micrococcales</taxon>
        <taxon>Microbacteriaceae</taxon>
        <taxon>Microbacterium</taxon>
    </lineage>
</organism>
<dbReference type="InterPro" id="IPR027417">
    <property type="entry name" value="P-loop_NTPase"/>
</dbReference>
<name>A0ABP8PSS6_9MICO</name>
<evidence type="ECO:0000313" key="1">
    <source>
        <dbReference type="EMBL" id="GAA4492285.1"/>
    </source>
</evidence>
<comment type="caution">
    <text evidence="1">The sequence shown here is derived from an EMBL/GenBank/DDBJ whole genome shotgun (WGS) entry which is preliminary data.</text>
</comment>
<proteinExistence type="predicted"/>
<reference evidence="2" key="1">
    <citation type="journal article" date="2019" name="Int. J. Syst. Evol. Microbiol.">
        <title>The Global Catalogue of Microorganisms (GCM) 10K type strain sequencing project: providing services to taxonomists for standard genome sequencing and annotation.</title>
        <authorList>
            <consortium name="The Broad Institute Genomics Platform"/>
            <consortium name="The Broad Institute Genome Sequencing Center for Infectious Disease"/>
            <person name="Wu L."/>
            <person name="Ma J."/>
        </authorList>
    </citation>
    <scope>NUCLEOTIDE SEQUENCE [LARGE SCALE GENOMIC DNA]</scope>
    <source>
        <strain evidence="2">JCM 17839</strain>
    </source>
</reference>
<dbReference type="EMBL" id="BAABGP010000037">
    <property type="protein sequence ID" value="GAA4492285.1"/>
    <property type="molecule type" value="Genomic_DNA"/>
</dbReference>
<dbReference type="Gene3D" id="3.40.50.300">
    <property type="entry name" value="P-loop containing nucleotide triphosphate hydrolases"/>
    <property type="match status" value="1"/>
</dbReference>
<sequence>MTVYAMTSLAGAPGVTTAATALAVHWPRPVVLIEADTSAASTVMAGFFRLNLRPTAGGIERLSFAIARNALEAEDILDPELSLSIAVHELPELRDYPIPAIPDGHRMWVIPGFASLSMVGGVQGLWRTLPLLLGALGAGGIDVIVDLGRLGIDDPRLALIDSADRVIINAEASVVDLNRSYRRLDLPDLNQRVAAGTTSERFWALLKASAHEKFRTREFSDHVLPVLATLPHDPLGAAVFSHGRPDPKPARNAYRGAVRRVVQDLQVLDARNQDRSVTA</sequence>